<evidence type="ECO:0000256" key="1">
    <source>
        <dbReference type="SAM" id="Phobius"/>
    </source>
</evidence>
<dbReference type="Proteomes" id="UP000304912">
    <property type="component" value="Chromosome"/>
</dbReference>
<evidence type="ECO:0000313" key="3">
    <source>
        <dbReference type="Proteomes" id="UP000304912"/>
    </source>
</evidence>
<reference evidence="2 3" key="1">
    <citation type="submission" date="2019-04" db="EMBL/GenBank/DDBJ databases">
        <title>Salinimonas iocasae sp. nov., a halophilic bacterium isolated from the outer tube casing of tubeworms in Okinawa Trough.</title>
        <authorList>
            <person name="Zhang H."/>
            <person name="Wang H."/>
            <person name="Li C."/>
        </authorList>
    </citation>
    <scope>NUCLEOTIDE SEQUENCE [LARGE SCALE GENOMIC DNA]</scope>
    <source>
        <strain evidence="2 3">KX18D6</strain>
    </source>
</reference>
<protein>
    <submittedName>
        <fullName evidence="2">Uncharacterized protein</fullName>
    </submittedName>
</protein>
<dbReference type="KEGG" id="salk:FBQ74_03305"/>
<dbReference type="OrthoDB" id="9983392at2"/>
<keyword evidence="1" id="KW-0812">Transmembrane</keyword>
<gene>
    <name evidence="2" type="ORF">FBQ74_03305</name>
</gene>
<evidence type="ECO:0000313" key="2">
    <source>
        <dbReference type="EMBL" id="QCZ92552.1"/>
    </source>
</evidence>
<accession>A0A5B7YA79</accession>
<name>A0A5B7YA79_9ALTE</name>
<feature type="transmembrane region" description="Helical" evidence="1">
    <location>
        <begin position="35"/>
        <end position="54"/>
    </location>
</feature>
<keyword evidence="1" id="KW-0472">Membrane</keyword>
<organism evidence="2 3">
    <name type="scientific">Salinimonas iocasae</name>
    <dbReference type="NCBI Taxonomy" id="2572577"/>
    <lineage>
        <taxon>Bacteria</taxon>
        <taxon>Pseudomonadati</taxon>
        <taxon>Pseudomonadota</taxon>
        <taxon>Gammaproteobacteria</taxon>
        <taxon>Alteromonadales</taxon>
        <taxon>Alteromonadaceae</taxon>
        <taxon>Alteromonas/Salinimonas group</taxon>
        <taxon>Salinimonas</taxon>
    </lineage>
</organism>
<sequence>MKDTHKWLISIHASVALFSIMASILFFVFEFIDKPQIIFAAFVSFCSLETMLFFRTRLNTKVEHDTAAN</sequence>
<keyword evidence="1" id="KW-1133">Transmembrane helix</keyword>
<dbReference type="RefSeq" id="WP_139755305.1">
    <property type="nucleotide sequence ID" value="NZ_CP039852.1"/>
</dbReference>
<keyword evidence="3" id="KW-1185">Reference proteome</keyword>
<dbReference type="AlphaFoldDB" id="A0A5B7YA79"/>
<proteinExistence type="predicted"/>
<feature type="transmembrane region" description="Helical" evidence="1">
    <location>
        <begin position="7"/>
        <end position="29"/>
    </location>
</feature>
<dbReference type="EMBL" id="CP039852">
    <property type="protein sequence ID" value="QCZ92552.1"/>
    <property type="molecule type" value="Genomic_DNA"/>
</dbReference>